<organism evidence="1 2">
    <name type="scientific">Suillus luteus UH-Slu-Lm8-n1</name>
    <dbReference type="NCBI Taxonomy" id="930992"/>
    <lineage>
        <taxon>Eukaryota</taxon>
        <taxon>Fungi</taxon>
        <taxon>Dikarya</taxon>
        <taxon>Basidiomycota</taxon>
        <taxon>Agaricomycotina</taxon>
        <taxon>Agaricomycetes</taxon>
        <taxon>Agaricomycetidae</taxon>
        <taxon>Boletales</taxon>
        <taxon>Suillineae</taxon>
        <taxon>Suillaceae</taxon>
        <taxon>Suillus</taxon>
    </lineage>
</organism>
<proteinExistence type="predicted"/>
<keyword evidence="2" id="KW-1185">Reference proteome</keyword>
<sequence length="88" mass="9593">MGKLRATDSRSIHNIRHSALHTGLKTQDSSNGSVYFGVKAPPAWHPHDLGEYPSHATSLFSSETGETTVYHNRKVPEPAAAPLLCRSL</sequence>
<dbReference type="HOGENOM" id="CLU_2470580_0_0_1"/>
<gene>
    <name evidence="1" type="ORF">CY34DRAFT_810624</name>
</gene>
<evidence type="ECO:0000313" key="2">
    <source>
        <dbReference type="Proteomes" id="UP000054485"/>
    </source>
</evidence>
<reference evidence="1 2" key="1">
    <citation type="submission" date="2014-04" db="EMBL/GenBank/DDBJ databases">
        <authorList>
            <consortium name="DOE Joint Genome Institute"/>
            <person name="Kuo A."/>
            <person name="Ruytinx J."/>
            <person name="Rineau F."/>
            <person name="Colpaert J."/>
            <person name="Kohler A."/>
            <person name="Nagy L.G."/>
            <person name="Floudas D."/>
            <person name="Copeland A."/>
            <person name="Barry K.W."/>
            <person name="Cichocki N."/>
            <person name="Veneault-Fourrey C."/>
            <person name="LaButti K."/>
            <person name="Lindquist E.A."/>
            <person name="Lipzen A."/>
            <person name="Lundell T."/>
            <person name="Morin E."/>
            <person name="Murat C."/>
            <person name="Sun H."/>
            <person name="Tunlid A."/>
            <person name="Henrissat B."/>
            <person name="Grigoriev I.V."/>
            <person name="Hibbett D.S."/>
            <person name="Martin F."/>
            <person name="Nordberg H.P."/>
            <person name="Cantor M.N."/>
            <person name="Hua S.X."/>
        </authorList>
    </citation>
    <scope>NUCLEOTIDE SEQUENCE [LARGE SCALE GENOMIC DNA]</scope>
    <source>
        <strain evidence="1 2">UH-Slu-Lm8-n1</strain>
    </source>
</reference>
<evidence type="ECO:0000313" key="1">
    <source>
        <dbReference type="EMBL" id="KIK37130.1"/>
    </source>
</evidence>
<name>A0A0C9ZIA5_9AGAM</name>
<protein>
    <submittedName>
        <fullName evidence="1">Uncharacterized protein</fullName>
    </submittedName>
</protein>
<dbReference type="AlphaFoldDB" id="A0A0C9ZIA5"/>
<dbReference type="InParanoid" id="A0A0C9ZIA5"/>
<dbReference type="EMBL" id="KN835473">
    <property type="protein sequence ID" value="KIK37130.1"/>
    <property type="molecule type" value="Genomic_DNA"/>
</dbReference>
<dbReference type="Proteomes" id="UP000054485">
    <property type="component" value="Unassembled WGS sequence"/>
</dbReference>
<reference evidence="2" key="2">
    <citation type="submission" date="2015-01" db="EMBL/GenBank/DDBJ databases">
        <title>Evolutionary Origins and Diversification of the Mycorrhizal Mutualists.</title>
        <authorList>
            <consortium name="DOE Joint Genome Institute"/>
            <consortium name="Mycorrhizal Genomics Consortium"/>
            <person name="Kohler A."/>
            <person name="Kuo A."/>
            <person name="Nagy L.G."/>
            <person name="Floudas D."/>
            <person name="Copeland A."/>
            <person name="Barry K.W."/>
            <person name="Cichocki N."/>
            <person name="Veneault-Fourrey C."/>
            <person name="LaButti K."/>
            <person name="Lindquist E.A."/>
            <person name="Lipzen A."/>
            <person name="Lundell T."/>
            <person name="Morin E."/>
            <person name="Murat C."/>
            <person name="Riley R."/>
            <person name="Ohm R."/>
            <person name="Sun H."/>
            <person name="Tunlid A."/>
            <person name="Henrissat B."/>
            <person name="Grigoriev I.V."/>
            <person name="Hibbett D.S."/>
            <person name="Martin F."/>
        </authorList>
    </citation>
    <scope>NUCLEOTIDE SEQUENCE [LARGE SCALE GENOMIC DNA]</scope>
    <source>
        <strain evidence="2">UH-Slu-Lm8-n1</strain>
    </source>
</reference>
<accession>A0A0C9ZIA5</accession>